<dbReference type="PANTHER" id="PTHR12209">
    <property type="entry name" value="NON-SPECIFIC SERINE/THREONINE PROTEIN KINASE"/>
    <property type="match status" value="1"/>
</dbReference>
<dbReference type="PROSITE" id="PS50011">
    <property type="entry name" value="PROTEIN_KINASE_DOM"/>
    <property type="match status" value="1"/>
</dbReference>
<keyword evidence="5" id="KW-0547">Nucleotide-binding</keyword>
<dbReference type="GO" id="GO:0005829">
    <property type="term" value="C:cytosol"/>
    <property type="evidence" value="ECO:0007669"/>
    <property type="project" value="TreeGrafter"/>
</dbReference>
<dbReference type="Pfam" id="PF06293">
    <property type="entry name" value="Kdo"/>
    <property type="match status" value="1"/>
</dbReference>
<evidence type="ECO:0000256" key="2">
    <source>
        <dbReference type="ARBA" id="ARBA00012513"/>
    </source>
</evidence>
<keyword evidence="12" id="KW-1185">Reference proteome</keyword>
<sequence length="141" mass="16086">MEHIGGGISARHYIEDVRKQKDFHEVISDFGHRLGVIIAKVHLNGLMHGDLTSSNVLLRDSDPKRIVLIDFGLSEGNATAESKGVDLYVLERAINSTHIDSEFLFDNILEGYKEHNLKQYNIVYKKLEEIRLRGRKRDMVG</sequence>
<dbReference type="EC" id="2.7.11.1" evidence="2"/>
<dbReference type="OrthoDB" id="3399at2759"/>
<protein>
    <recommendedName>
        <fullName evidence="2">non-specific serine/threonine protein kinase</fullName>
        <ecNumber evidence="2">2.7.11.1</ecNumber>
    </recommendedName>
</protein>
<dbReference type="SUPFAM" id="SSF56112">
    <property type="entry name" value="Protein kinase-like (PK-like)"/>
    <property type="match status" value="1"/>
</dbReference>
<dbReference type="GO" id="GO:0070525">
    <property type="term" value="P:tRNA threonylcarbamoyladenosine metabolic process"/>
    <property type="evidence" value="ECO:0007669"/>
    <property type="project" value="TreeGrafter"/>
</dbReference>
<dbReference type="PROSITE" id="PS00109">
    <property type="entry name" value="PROTEIN_KINASE_TYR"/>
    <property type="match status" value="1"/>
</dbReference>
<dbReference type="Proteomes" id="UP000267096">
    <property type="component" value="Unassembled WGS sequence"/>
</dbReference>
<dbReference type="GO" id="GO:0005524">
    <property type="term" value="F:ATP binding"/>
    <property type="evidence" value="ECO:0007669"/>
    <property type="project" value="UniProtKB-KW"/>
</dbReference>
<dbReference type="GO" id="GO:0004674">
    <property type="term" value="F:protein serine/threonine kinase activity"/>
    <property type="evidence" value="ECO:0007669"/>
    <property type="project" value="UniProtKB-EC"/>
</dbReference>
<evidence type="ECO:0000313" key="12">
    <source>
        <dbReference type="Proteomes" id="UP000267096"/>
    </source>
</evidence>
<dbReference type="GO" id="GO:0000408">
    <property type="term" value="C:EKC/KEOPS complex"/>
    <property type="evidence" value="ECO:0007669"/>
    <property type="project" value="TreeGrafter"/>
</dbReference>
<evidence type="ECO:0000313" key="13">
    <source>
        <dbReference type="WBParaSite" id="ASIM_0002129501-mRNA-1"/>
    </source>
</evidence>
<evidence type="ECO:0000256" key="4">
    <source>
        <dbReference type="ARBA" id="ARBA00022694"/>
    </source>
</evidence>
<organism evidence="13">
    <name type="scientific">Anisakis simplex</name>
    <name type="common">Herring worm</name>
    <dbReference type="NCBI Taxonomy" id="6269"/>
    <lineage>
        <taxon>Eukaryota</taxon>
        <taxon>Metazoa</taxon>
        <taxon>Ecdysozoa</taxon>
        <taxon>Nematoda</taxon>
        <taxon>Chromadorea</taxon>
        <taxon>Rhabditida</taxon>
        <taxon>Spirurina</taxon>
        <taxon>Ascaridomorpha</taxon>
        <taxon>Ascaridoidea</taxon>
        <taxon>Anisakidae</taxon>
        <taxon>Anisakis</taxon>
        <taxon>Anisakis simplex complex</taxon>
    </lineage>
</organism>
<comment type="similarity">
    <text evidence="1">Belongs to the protein kinase superfamily. BUD32 family.</text>
</comment>
<evidence type="ECO:0000259" key="10">
    <source>
        <dbReference type="PROSITE" id="PS50011"/>
    </source>
</evidence>
<evidence type="ECO:0000256" key="9">
    <source>
        <dbReference type="ARBA" id="ARBA00048679"/>
    </source>
</evidence>
<feature type="domain" description="Protein kinase" evidence="10">
    <location>
        <begin position="1"/>
        <end position="141"/>
    </location>
</feature>
<evidence type="ECO:0000256" key="7">
    <source>
        <dbReference type="ARBA" id="ARBA00022840"/>
    </source>
</evidence>
<dbReference type="GO" id="GO:0005634">
    <property type="term" value="C:nucleus"/>
    <property type="evidence" value="ECO:0007669"/>
    <property type="project" value="TreeGrafter"/>
</dbReference>
<name>A0A0M3KJW9_ANISI</name>
<dbReference type="GO" id="GO:0008033">
    <property type="term" value="P:tRNA processing"/>
    <property type="evidence" value="ECO:0007669"/>
    <property type="project" value="UniProtKB-KW"/>
</dbReference>
<proteinExistence type="inferred from homology"/>
<reference evidence="11 12" key="2">
    <citation type="submission" date="2018-11" db="EMBL/GenBank/DDBJ databases">
        <authorList>
            <consortium name="Pathogen Informatics"/>
        </authorList>
    </citation>
    <scope>NUCLEOTIDE SEQUENCE [LARGE SCALE GENOMIC DNA]</scope>
</reference>
<evidence type="ECO:0000256" key="3">
    <source>
        <dbReference type="ARBA" id="ARBA00022679"/>
    </source>
</evidence>
<comment type="catalytic activity">
    <reaction evidence="9">
        <text>L-seryl-[protein] + ATP = O-phospho-L-seryl-[protein] + ADP + H(+)</text>
        <dbReference type="Rhea" id="RHEA:17989"/>
        <dbReference type="Rhea" id="RHEA-COMP:9863"/>
        <dbReference type="Rhea" id="RHEA-COMP:11604"/>
        <dbReference type="ChEBI" id="CHEBI:15378"/>
        <dbReference type="ChEBI" id="CHEBI:29999"/>
        <dbReference type="ChEBI" id="CHEBI:30616"/>
        <dbReference type="ChEBI" id="CHEBI:83421"/>
        <dbReference type="ChEBI" id="CHEBI:456216"/>
        <dbReference type="EC" id="2.7.11.1"/>
    </reaction>
</comment>
<reference evidence="13" key="1">
    <citation type="submission" date="2017-02" db="UniProtKB">
        <authorList>
            <consortium name="WormBaseParasite"/>
        </authorList>
    </citation>
    <scope>IDENTIFICATION</scope>
</reference>
<dbReference type="InterPro" id="IPR011009">
    <property type="entry name" value="Kinase-like_dom_sf"/>
</dbReference>
<dbReference type="EMBL" id="UYRR01040276">
    <property type="protein sequence ID" value="VDK78697.1"/>
    <property type="molecule type" value="Genomic_DNA"/>
</dbReference>
<dbReference type="InterPro" id="IPR000719">
    <property type="entry name" value="Prot_kinase_dom"/>
</dbReference>
<evidence type="ECO:0000256" key="6">
    <source>
        <dbReference type="ARBA" id="ARBA00022777"/>
    </source>
</evidence>
<dbReference type="Gene3D" id="1.10.510.10">
    <property type="entry name" value="Transferase(Phosphotransferase) domain 1"/>
    <property type="match status" value="1"/>
</dbReference>
<evidence type="ECO:0000256" key="5">
    <source>
        <dbReference type="ARBA" id="ARBA00022741"/>
    </source>
</evidence>
<gene>
    <name evidence="11" type="ORF">ASIM_LOCUS20666</name>
</gene>
<dbReference type="PANTHER" id="PTHR12209:SF0">
    <property type="entry name" value="EKC_KEOPS COMPLEX SUBUNIT TP53RK"/>
    <property type="match status" value="1"/>
</dbReference>
<keyword evidence="7" id="KW-0067">ATP-binding</keyword>
<keyword evidence="3" id="KW-0808">Transferase</keyword>
<keyword evidence="4" id="KW-0819">tRNA processing</keyword>
<evidence type="ECO:0000256" key="1">
    <source>
        <dbReference type="ARBA" id="ARBA00010630"/>
    </source>
</evidence>
<keyword evidence="6" id="KW-0418">Kinase</keyword>
<evidence type="ECO:0000313" key="11">
    <source>
        <dbReference type="EMBL" id="VDK78697.1"/>
    </source>
</evidence>
<comment type="catalytic activity">
    <reaction evidence="8">
        <text>L-threonyl-[protein] + ATP = O-phospho-L-threonyl-[protein] + ADP + H(+)</text>
        <dbReference type="Rhea" id="RHEA:46608"/>
        <dbReference type="Rhea" id="RHEA-COMP:11060"/>
        <dbReference type="Rhea" id="RHEA-COMP:11605"/>
        <dbReference type="ChEBI" id="CHEBI:15378"/>
        <dbReference type="ChEBI" id="CHEBI:30013"/>
        <dbReference type="ChEBI" id="CHEBI:30616"/>
        <dbReference type="ChEBI" id="CHEBI:61977"/>
        <dbReference type="ChEBI" id="CHEBI:456216"/>
        <dbReference type="EC" id="2.7.11.1"/>
    </reaction>
</comment>
<dbReference type="WBParaSite" id="ASIM_0002129501-mRNA-1">
    <property type="protein sequence ID" value="ASIM_0002129501-mRNA-1"/>
    <property type="gene ID" value="ASIM_0002129501"/>
</dbReference>
<dbReference type="InterPro" id="IPR008266">
    <property type="entry name" value="Tyr_kinase_AS"/>
</dbReference>
<accession>A0A0M3KJW9</accession>
<evidence type="ECO:0000256" key="8">
    <source>
        <dbReference type="ARBA" id="ARBA00047899"/>
    </source>
</evidence>
<dbReference type="AlphaFoldDB" id="A0A0M3KJW9"/>